<evidence type="ECO:0000313" key="2">
    <source>
        <dbReference type="EMBL" id="KAK0440692.1"/>
    </source>
</evidence>
<dbReference type="RefSeq" id="XP_060323700.1">
    <property type="nucleotide sequence ID" value="XM_060470316.1"/>
</dbReference>
<name>A0AA39JDB7_ARMTA</name>
<evidence type="ECO:0000256" key="1">
    <source>
        <dbReference type="SAM" id="MobiDB-lite"/>
    </source>
</evidence>
<accession>A0AA39JDB7</accession>
<proteinExistence type="predicted"/>
<organism evidence="2 3">
    <name type="scientific">Armillaria tabescens</name>
    <name type="common">Ringless honey mushroom</name>
    <name type="synonym">Agaricus tabescens</name>
    <dbReference type="NCBI Taxonomy" id="1929756"/>
    <lineage>
        <taxon>Eukaryota</taxon>
        <taxon>Fungi</taxon>
        <taxon>Dikarya</taxon>
        <taxon>Basidiomycota</taxon>
        <taxon>Agaricomycotina</taxon>
        <taxon>Agaricomycetes</taxon>
        <taxon>Agaricomycetidae</taxon>
        <taxon>Agaricales</taxon>
        <taxon>Marasmiineae</taxon>
        <taxon>Physalacriaceae</taxon>
        <taxon>Desarmillaria</taxon>
    </lineage>
</organism>
<keyword evidence="3" id="KW-1185">Reference proteome</keyword>
<gene>
    <name evidence="2" type="ORF">EV420DRAFT_1485902</name>
</gene>
<dbReference type="Proteomes" id="UP001175211">
    <property type="component" value="Unassembled WGS sequence"/>
</dbReference>
<dbReference type="EMBL" id="JAUEPS010000075">
    <property type="protein sequence ID" value="KAK0440692.1"/>
    <property type="molecule type" value="Genomic_DNA"/>
</dbReference>
<protein>
    <submittedName>
        <fullName evidence="2">Uncharacterized protein</fullName>
    </submittedName>
</protein>
<feature type="region of interest" description="Disordered" evidence="1">
    <location>
        <begin position="213"/>
        <end position="241"/>
    </location>
</feature>
<sequence>MDEARKSTLRSIYRSAMDDEFAQSRQENAAEPESTVVALQVDVSDVGTRTQGSRSVVTSTKDEVERLRSEEVDVVERCLNLAFRDDGGAIFPCREYGSRRQAVYGRREVAGDRLLVEEGGAGDLSTMFLSEDVISALFRDQDWPALRQAIYVPRVDHTTILPEEEESGGGDIQGKRVRRALTEREQEQMGSRRQAIYVGCLEEPSDALRGYQEDREPVSNQREADVLRDGSSVHVGPHGTDEEVELDGGIYQNEYDPSAVLYLKADCDEGGNVELI</sequence>
<comment type="caution">
    <text evidence="2">The sequence shown here is derived from an EMBL/GenBank/DDBJ whole genome shotgun (WGS) entry which is preliminary data.</text>
</comment>
<dbReference type="AlphaFoldDB" id="A0AA39JDB7"/>
<evidence type="ECO:0000313" key="3">
    <source>
        <dbReference type="Proteomes" id="UP001175211"/>
    </source>
</evidence>
<dbReference type="GeneID" id="85353864"/>
<feature type="compositionally biased region" description="Basic and acidic residues" evidence="1">
    <location>
        <begin position="213"/>
        <end position="228"/>
    </location>
</feature>
<reference evidence="2" key="1">
    <citation type="submission" date="2023-06" db="EMBL/GenBank/DDBJ databases">
        <authorList>
            <consortium name="Lawrence Berkeley National Laboratory"/>
            <person name="Ahrendt S."/>
            <person name="Sahu N."/>
            <person name="Indic B."/>
            <person name="Wong-Bajracharya J."/>
            <person name="Merenyi Z."/>
            <person name="Ke H.-M."/>
            <person name="Monk M."/>
            <person name="Kocsube S."/>
            <person name="Drula E."/>
            <person name="Lipzen A."/>
            <person name="Balint B."/>
            <person name="Henrissat B."/>
            <person name="Andreopoulos B."/>
            <person name="Martin F.M."/>
            <person name="Harder C.B."/>
            <person name="Rigling D."/>
            <person name="Ford K.L."/>
            <person name="Foster G.D."/>
            <person name="Pangilinan J."/>
            <person name="Papanicolaou A."/>
            <person name="Barry K."/>
            <person name="LaButti K."/>
            <person name="Viragh M."/>
            <person name="Koriabine M."/>
            <person name="Yan M."/>
            <person name="Riley R."/>
            <person name="Champramary S."/>
            <person name="Plett K.L."/>
            <person name="Tsai I.J."/>
            <person name="Slot J."/>
            <person name="Sipos G."/>
            <person name="Plett J."/>
            <person name="Nagy L.G."/>
            <person name="Grigoriev I.V."/>
        </authorList>
    </citation>
    <scope>NUCLEOTIDE SEQUENCE</scope>
    <source>
        <strain evidence="2">CCBAS 213</strain>
    </source>
</reference>